<dbReference type="AlphaFoldDB" id="A0A5M9Z1Z2"/>
<dbReference type="FunFam" id="3.40.50.1390:FF:000002">
    <property type="entry name" value="ORF1 in transposon ISC1904"/>
    <property type="match status" value="1"/>
</dbReference>
<dbReference type="Gene3D" id="1.10.1660.10">
    <property type="match status" value="1"/>
</dbReference>
<dbReference type="PROSITE" id="PS51736">
    <property type="entry name" value="RECOMBINASES_3"/>
    <property type="match status" value="1"/>
</dbReference>
<dbReference type="Gene3D" id="1.10.287.2170">
    <property type="match status" value="1"/>
</dbReference>
<protein>
    <submittedName>
        <fullName evidence="8">IS607 family transposase</fullName>
    </submittedName>
</protein>
<dbReference type="EMBL" id="VUAV01000029">
    <property type="protein sequence ID" value="KAA8812517.1"/>
    <property type="molecule type" value="Genomic_DNA"/>
</dbReference>
<evidence type="ECO:0000256" key="1">
    <source>
        <dbReference type="ARBA" id="ARBA00022908"/>
    </source>
</evidence>
<dbReference type="GO" id="GO:0000150">
    <property type="term" value="F:DNA strand exchange activity"/>
    <property type="evidence" value="ECO:0007669"/>
    <property type="project" value="InterPro"/>
</dbReference>
<dbReference type="GO" id="GO:0003677">
    <property type="term" value="F:DNA binding"/>
    <property type="evidence" value="ECO:0007669"/>
    <property type="project" value="UniProtKB-KW"/>
</dbReference>
<dbReference type="InterPro" id="IPR036162">
    <property type="entry name" value="Resolvase-like_N_sf"/>
</dbReference>
<dbReference type="Pfam" id="PF00376">
    <property type="entry name" value="MerR"/>
    <property type="match status" value="1"/>
</dbReference>
<dbReference type="Proteomes" id="UP000324504">
    <property type="component" value="Unassembled WGS sequence"/>
</dbReference>
<keyword evidence="1" id="KW-0229">DNA integration</keyword>
<dbReference type="CDD" id="cd04762">
    <property type="entry name" value="HTH_MerR-trunc"/>
    <property type="match status" value="1"/>
</dbReference>
<dbReference type="InterPro" id="IPR048046">
    <property type="entry name" value="Transpos_IS607"/>
</dbReference>
<dbReference type="InterPro" id="IPR000551">
    <property type="entry name" value="MerR-type_HTH_dom"/>
</dbReference>
<organism evidence="8 9">
    <name type="scientific">Lactobacillus crispatus</name>
    <dbReference type="NCBI Taxonomy" id="47770"/>
    <lineage>
        <taxon>Bacteria</taxon>
        <taxon>Bacillati</taxon>
        <taxon>Bacillota</taxon>
        <taxon>Bacilli</taxon>
        <taxon>Lactobacillales</taxon>
        <taxon>Lactobacillaceae</taxon>
        <taxon>Lactobacillus</taxon>
    </lineage>
</organism>
<dbReference type="RefSeq" id="WP_054832840.1">
    <property type="nucleotide sequence ID" value="NZ_CP072197.1"/>
</dbReference>
<dbReference type="InterPro" id="IPR006119">
    <property type="entry name" value="Resolv_N"/>
</dbReference>
<feature type="domain" description="Resolvase/invertase-type recombinase catalytic" evidence="7">
    <location>
        <begin position="62"/>
        <end position="204"/>
    </location>
</feature>
<dbReference type="SUPFAM" id="SSF53041">
    <property type="entry name" value="Resolvase-like"/>
    <property type="match status" value="1"/>
</dbReference>
<dbReference type="GO" id="GO:0006355">
    <property type="term" value="P:regulation of DNA-templated transcription"/>
    <property type="evidence" value="ECO:0007669"/>
    <property type="project" value="InterPro"/>
</dbReference>
<feature type="domain" description="HTH merR-type" evidence="6">
    <location>
        <begin position="3"/>
        <end position="45"/>
    </location>
</feature>
<evidence type="ECO:0000259" key="6">
    <source>
        <dbReference type="PROSITE" id="PS50937"/>
    </source>
</evidence>
<sequence>MAVLKPKEMAERLGVTVRTLQEWDRKGIFPAHRTPTNKRYYTEQDYLKYINNNSDPKKDKRNVVGYARVSTANQKDDLKDQEEFIREFVNTKGIILDEMITDIGSGLNYKRKKWNKLLDEVMQGKIKTIYITYQDRFIRFGYDWFEKLCNQNGTKIVVLNNRETSPNEELVQDVLSILHVFSCRLYGLRKYKHKISEDKELTNK</sequence>
<dbReference type="SUPFAM" id="SSF46955">
    <property type="entry name" value="Putative DNA-binding domain"/>
    <property type="match status" value="1"/>
</dbReference>
<keyword evidence="3" id="KW-0233">DNA recombination</keyword>
<gene>
    <name evidence="8" type="ORF">F1C09_05935</name>
</gene>
<evidence type="ECO:0000259" key="7">
    <source>
        <dbReference type="PROSITE" id="PS51736"/>
    </source>
</evidence>
<evidence type="ECO:0000313" key="9">
    <source>
        <dbReference type="Proteomes" id="UP000324504"/>
    </source>
</evidence>
<dbReference type="NCBIfam" id="NF033518">
    <property type="entry name" value="transpos_IS607"/>
    <property type="match status" value="1"/>
</dbReference>
<feature type="active site" description="O-(5'-phospho-DNA)-serine intermediate" evidence="4 5">
    <location>
        <position position="70"/>
    </location>
</feature>
<dbReference type="GO" id="GO:0015074">
    <property type="term" value="P:DNA integration"/>
    <property type="evidence" value="ECO:0007669"/>
    <property type="project" value="UniProtKB-KW"/>
</dbReference>
<comment type="caution">
    <text evidence="8">The sequence shown here is derived from an EMBL/GenBank/DDBJ whole genome shotgun (WGS) entry which is preliminary data.</text>
</comment>
<dbReference type="InterPro" id="IPR006118">
    <property type="entry name" value="Recombinase_CS"/>
</dbReference>
<dbReference type="Pfam" id="PF00239">
    <property type="entry name" value="Resolvase"/>
    <property type="match status" value="1"/>
</dbReference>
<dbReference type="InterPro" id="IPR009061">
    <property type="entry name" value="DNA-bd_dom_put_sf"/>
</dbReference>
<keyword evidence="2" id="KW-0238">DNA-binding</keyword>
<dbReference type="InterPro" id="IPR051491">
    <property type="entry name" value="Recombinase/Transposase-rel"/>
</dbReference>
<dbReference type="PROSITE" id="PS00397">
    <property type="entry name" value="RECOMBINASES_1"/>
    <property type="match status" value="1"/>
</dbReference>
<dbReference type="PANTHER" id="PTHR36172">
    <property type="match status" value="1"/>
</dbReference>
<proteinExistence type="predicted"/>
<dbReference type="Gene3D" id="3.40.50.1390">
    <property type="entry name" value="Resolvase, N-terminal catalytic domain"/>
    <property type="match status" value="1"/>
</dbReference>
<dbReference type="SMART" id="SM00857">
    <property type="entry name" value="Resolvase"/>
    <property type="match status" value="1"/>
</dbReference>
<evidence type="ECO:0000256" key="2">
    <source>
        <dbReference type="ARBA" id="ARBA00023125"/>
    </source>
</evidence>
<evidence type="ECO:0000256" key="5">
    <source>
        <dbReference type="PROSITE-ProRule" id="PRU10137"/>
    </source>
</evidence>
<reference evidence="8 9" key="1">
    <citation type="submission" date="2019-09" db="EMBL/GenBank/DDBJ databases">
        <title>Comparative analysis of L. crispatus genomes revealed niche specific adaptation to different host and body sites.</title>
        <authorList>
            <person name="Pan M."/>
            <person name="Hidalgo-Cantabrana C."/>
            <person name="Barrangou R."/>
        </authorList>
    </citation>
    <scope>NUCLEOTIDE SEQUENCE [LARGE SCALE GENOMIC DNA]</scope>
    <source>
        <strain evidence="8 9">NCK2488</strain>
    </source>
</reference>
<evidence type="ECO:0000256" key="3">
    <source>
        <dbReference type="ARBA" id="ARBA00023172"/>
    </source>
</evidence>
<dbReference type="PROSITE" id="PS50937">
    <property type="entry name" value="HTH_MERR_2"/>
    <property type="match status" value="1"/>
</dbReference>
<name>A0A5M9Z1Z2_9LACO</name>
<evidence type="ECO:0000313" key="8">
    <source>
        <dbReference type="EMBL" id="KAA8812517.1"/>
    </source>
</evidence>
<dbReference type="CDD" id="cd03769">
    <property type="entry name" value="SR_IS607_transposase_like"/>
    <property type="match status" value="1"/>
</dbReference>
<evidence type="ECO:0000256" key="4">
    <source>
        <dbReference type="PIRSR" id="PIRSR606118-50"/>
    </source>
</evidence>
<accession>A0A5M9Z1Z2</accession>
<dbReference type="PANTHER" id="PTHR36172:SF1">
    <property type="entry name" value="RESOLVASE-RELATED"/>
    <property type="match status" value="1"/>
</dbReference>
<dbReference type="SMART" id="SM00422">
    <property type="entry name" value="HTH_MERR"/>
    <property type="match status" value="1"/>
</dbReference>
<dbReference type="InterPro" id="IPR041718">
    <property type="entry name" value="IS607_transposase-like"/>
</dbReference>